<keyword evidence="2 6" id="KW-1003">Cell membrane</keyword>
<evidence type="ECO:0000313" key="7">
    <source>
        <dbReference type="EMBL" id="PMS38842.1"/>
    </source>
</evidence>
<dbReference type="GO" id="GO:0006011">
    <property type="term" value="P:UDP-alpha-D-glucose metabolic process"/>
    <property type="evidence" value="ECO:0007669"/>
    <property type="project" value="InterPro"/>
</dbReference>
<protein>
    <recommendedName>
        <fullName evidence="6">Cyclic di-GMP-binding protein</fullName>
    </recommendedName>
    <alternativeName>
        <fullName evidence="6">Cellulose synthase regulatory subunit</fullName>
    </alternativeName>
</protein>
<keyword evidence="5 6" id="KW-0472">Membrane</keyword>
<evidence type="ECO:0000256" key="1">
    <source>
        <dbReference type="ARBA" id="ARBA00004162"/>
    </source>
</evidence>
<dbReference type="OrthoDB" id="9806702at2"/>
<keyword evidence="6" id="KW-0997">Cell inner membrane</keyword>
<keyword evidence="3 6" id="KW-0812">Transmembrane</keyword>
<proteinExistence type="inferred from homology"/>
<dbReference type="GO" id="GO:0005886">
    <property type="term" value="C:plasma membrane"/>
    <property type="evidence" value="ECO:0007669"/>
    <property type="project" value="UniProtKB-SubCell"/>
</dbReference>
<keyword evidence="8" id="KW-1185">Reference proteome</keyword>
<organism evidence="7 8">
    <name type="scientific">Trinickia symbiotica</name>
    <dbReference type="NCBI Taxonomy" id="863227"/>
    <lineage>
        <taxon>Bacteria</taxon>
        <taxon>Pseudomonadati</taxon>
        <taxon>Pseudomonadota</taxon>
        <taxon>Betaproteobacteria</taxon>
        <taxon>Burkholderiales</taxon>
        <taxon>Burkholderiaceae</taxon>
        <taxon>Trinickia</taxon>
    </lineage>
</organism>
<keyword evidence="6" id="KW-0135">Cellulose biosynthesis</keyword>
<evidence type="ECO:0000256" key="3">
    <source>
        <dbReference type="ARBA" id="ARBA00022692"/>
    </source>
</evidence>
<dbReference type="EMBL" id="PNYC01000001">
    <property type="protein sequence ID" value="PMS38842.1"/>
    <property type="molecule type" value="Genomic_DNA"/>
</dbReference>
<dbReference type="GO" id="GO:0030244">
    <property type="term" value="P:cellulose biosynthetic process"/>
    <property type="evidence" value="ECO:0007669"/>
    <property type="project" value="UniProtKB-KW"/>
</dbReference>
<comment type="subcellular location">
    <subcellularLocation>
        <location evidence="6">Cell inner membrane</location>
    </subcellularLocation>
    <subcellularLocation>
        <location evidence="1">Cell membrane</location>
        <topology evidence="1">Single-pass membrane protein</topology>
    </subcellularLocation>
</comment>
<keyword evidence="4 6" id="KW-1133">Transmembrane helix</keyword>
<gene>
    <name evidence="7" type="ORF">C0Z20_00335</name>
</gene>
<comment type="subunit">
    <text evidence="6">Tightly associated with the cellulose synthase catalytic subunit.</text>
</comment>
<comment type="similarity">
    <text evidence="6">Belongs to the AcsB/BcsB family.</text>
</comment>
<dbReference type="Proteomes" id="UP000235777">
    <property type="component" value="Unassembled WGS sequence"/>
</dbReference>
<name>A0A2N7XBB5_9BURK</name>
<dbReference type="Gene3D" id="2.60.120.260">
    <property type="entry name" value="Galactose-binding domain-like"/>
    <property type="match status" value="2"/>
</dbReference>
<feature type="transmembrane region" description="Helical" evidence="6">
    <location>
        <begin position="732"/>
        <end position="753"/>
    </location>
</feature>
<evidence type="ECO:0000256" key="5">
    <source>
        <dbReference type="ARBA" id="ARBA00023136"/>
    </source>
</evidence>
<dbReference type="STRING" id="863227.GCA_000373005_02494"/>
<evidence type="ECO:0000256" key="4">
    <source>
        <dbReference type="ARBA" id="ARBA00022989"/>
    </source>
</evidence>
<dbReference type="AlphaFoldDB" id="A0A2N7XBB5"/>
<dbReference type="Pfam" id="PF03170">
    <property type="entry name" value="BcsB"/>
    <property type="match status" value="1"/>
</dbReference>
<dbReference type="PANTHER" id="PTHR39083">
    <property type="entry name" value="CYCLIC DI-GMP-BINDING PROTEIN"/>
    <property type="match status" value="1"/>
</dbReference>
<sequence>MCCTLALLSAGAALATERAERIAAAPAQARPAAATPEAKPPTNTPIAAAINVSLATLGNLSGPLRLAGTAASGSISVPLSARETLREAALHLVLSNSVSLLTDRSQLAVRVNDRTIAQLQLSSRQPETTADIRIPTELLRAGYNALTFAVAQHSTENCEDPDAPELWTEIDTTASTLRMQAELRPLAPKLADLGDLIDPRQASPRSIAIVTATKPQSDLQLATGGLLAQGVALRLRYLAGAPRVFEAKPGMGGGVVPGLALAPLAGSDLLLVGTRDALRGYLDAQTTAHIDGAFLGVYPRPDDPRRFMLIASGRNDEEVNRAARAFAHPGLPLPQRSELTIESLDEAALPPWSAGRVVSGTQPHTLRELGFRSRTLRRSERADIDVVLPADIYAPEDAQVVLDFNFTEGAKMREDSVLNLFLNGRFEQVIALDQPRGAVMRHYRVAIPLRSFRSGPNTLSLRPDLVPLITDRCALRQTDNLALTVFDDSTLTLPPASHFTTLPDLKRFADSGFPYTARADGSELAVQIASRDDSSIAAAWALVGKLAQRQMTPLTAAQITFGEPLPGRNTVLVGAAGALPAAQLANAPWTPGRSVRIAAAAPATTEMPLNERAGNWLSRHWGGFVNASAQTAAPADVTLHGTTPLSQQLLVMQYRGKPGAALTVLTAASAAELLQGVTRLVEPSYWNNLDGDIALLTFDQPSLWTAQIGSTYETGTLGAWDWLGFTLSRHPWLGYAALVLLLAVFAASTALLLQRHHRNRHRDAAQ</sequence>
<reference evidence="7 8" key="1">
    <citation type="submission" date="2018-01" db="EMBL/GenBank/DDBJ databases">
        <title>Whole genome analyses suggest that Burkholderia sensu lato contains two further novel genera in the rhizoxinica-symbiotica group Mycetohabitans gen. nov., and Trinickia gen. nov.: implications for the evolution of diazotrophy and nodulation in the Burkholderiaceae.</title>
        <authorList>
            <person name="Estrada-de los Santos P."/>
            <person name="Palmer M."/>
            <person name="Chavez-Ramirez B."/>
            <person name="Beukes C."/>
            <person name="Steenkamp E.T."/>
            <person name="Hirsch A.M."/>
            <person name="Manyaka P."/>
            <person name="Maluk M."/>
            <person name="Lafos M."/>
            <person name="Crook M."/>
            <person name="Gross E."/>
            <person name="Simon M.F."/>
            <person name="Bueno dos Reis Junior F."/>
            <person name="Poole P.S."/>
            <person name="Venter S.N."/>
            <person name="James E.K."/>
        </authorList>
    </citation>
    <scope>NUCLEOTIDE SEQUENCE [LARGE SCALE GENOMIC DNA]</scope>
    <source>
        <strain evidence="7 8">JPY 581</strain>
    </source>
</reference>
<dbReference type="InterPro" id="IPR018513">
    <property type="entry name" value="Cell_synthase_bac"/>
</dbReference>
<comment type="function">
    <text evidence="6">Binds the cellulose synthase activator, bis-(3'-5') cyclic diguanylic acid (c-di-GMP).</text>
</comment>
<dbReference type="PANTHER" id="PTHR39083:SF1">
    <property type="entry name" value="CYCLIC DI-GMP-BINDING PROTEIN"/>
    <property type="match status" value="1"/>
</dbReference>
<dbReference type="UniPathway" id="UPA00694"/>
<accession>A0A2N7XBB5</accession>
<evidence type="ECO:0000256" key="6">
    <source>
        <dbReference type="RuleBase" id="RU365021"/>
    </source>
</evidence>
<keyword evidence="6" id="KW-0973">c-di-GMP</keyword>
<evidence type="ECO:0000313" key="8">
    <source>
        <dbReference type="Proteomes" id="UP000235777"/>
    </source>
</evidence>
<comment type="pathway">
    <text evidence="6">Glycan metabolism; bacterial cellulose biosynthesis.</text>
</comment>
<evidence type="ECO:0000256" key="2">
    <source>
        <dbReference type="ARBA" id="ARBA00022475"/>
    </source>
</evidence>
<comment type="caution">
    <text evidence="7">The sequence shown here is derived from an EMBL/GenBank/DDBJ whole genome shotgun (WGS) entry which is preliminary data.</text>
</comment>